<dbReference type="PANTHER" id="PTHR12411">
    <property type="entry name" value="CYSTEINE PROTEASE FAMILY C1-RELATED"/>
    <property type="match status" value="1"/>
</dbReference>
<feature type="compositionally biased region" description="Low complexity" evidence="4">
    <location>
        <begin position="696"/>
        <end position="705"/>
    </location>
</feature>
<sequence length="714" mass="78621">MPSFRVVALRTRIGLYTNFAFWGRCACGALLTHPAFSVNLSDGTGNAERRQPSTFAGKTNRACLSCERLFLTRVLRGWSCGTKRGRRAFALLSETEKQTLPESRPPYILPLLLLRTAKTQRFCVFKHKIDGISVLHHQLFFTKEKMEGRKSFRVLGTPLPVAALAAILLLGCMYTRAAGTPDDSLFPLSEDTSVDPRESFSAEDVLNAFVSPESVESLFDSIVAEQVVATSGNLTESAPRDRDSAPERRSDGGTLRGHPEDAGELLRLLLADSEDMELWKANFFRHLTHSMRHIVRDSVLVSEKAFPSEQADEAGRDPGDLKKALKETGEDVFWESRPASSNAAVALIKKKMEKQAGKTGEGAGHTWEPEVSLRFRYLSLKDAKKLMGTFLVNTKVEGFPTPKGMPLPAKEFENATEPVPAHFDARTAFPACKDVVGHVRDQGDCGSCWAFASTEAFNDRLCIRSQGKRLMPLSAQHTTSCCNAIHCASFGCNGGQPGMAWRWFERKGVVTGGDFDALGKGTTCWPYEVPFCAHHAKAPFPDCDATLVPRKTPKCRKDCEEQAYADNVHPFDQDTHKATSAYSLRSRDDVKRDMMTHGPVSGAFMVYEDFLSYKSGVYKHVSGLPVGGHAIKIIGWGTENGEEYWHAVNSWNTYWGDGGQFKIAMGQCGIDGEMVAGEAAWQETEGVVNGEEELPGQRAAGARAGAHAEEEREM</sequence>
<keyword evidence="2" id="KW-0865">Zymogen</keyword>
<dbReference type="Gene3D" id="3.90.70.10">
    <property type="entry name" value="Cysteine proteinases"/>
    <property type="match status" value="1"/>
</dbReference>
<dbReference type="InterPro" id="IPR013128">
    <property type="entry name" value="Peptidase_C1A"/>
</dbReference>
<evidence type="ECO:0000256" key="2">
    <source>
        <dbReference type="ARBA" id="ARBA00023145"/>
    </source>
</evidence>
<evidence type="ECO:0000313" key="7">
    <source>
        <dbReference type="Proteomes" id="UP000557509"/>
    </source>
</evidence>
<keyword evidence="7" id="KW-1185">Reference proteome</keyword>
<comment type="caution">
    <text evidence="6">The sequence shown here is derived from an EMBL/GenBank/DDBJ whole genome shotgun (WGS) entry which is preliminary data.</text>
</comment>
<feature type="compositionally biased region" description="Basic and acidic residues" evidence="4">
    <location>
        <begin position="238"/>
        <end position="259"/>
    </location>
</feature>
<accession>A0A7J6JWF7</accession>
<evidence type="ECO:0000259" key="5">
    <source>
        <dbReference type="SMART" id="SM00645"/>
    </source>
</evidence>
<dbReference type="AlphaFoldDB" id="A0A7J6JWF7"/>
<dbReference type="InterPro" id="IPR000169">
    <property type="entry name" value="Pept_cys_AS"/>
</dbReference>
<dbReference type="CDD" id="cd02620">
    <property type="entry name" value="Peptidase_C1A_CathepsinB"/>
    <property type="match status" value="1"/>
</dbReference>
<comment type="similarity">
    <text evidence="1">Belongs to the peptidase C1 family.</text>
</comment>
<dbReference type="SMART" id="SM00645">
    <property type="entry name" value="Pept_C1"/>
    <property type="match status" value="1"/>
</dbReference>
<dbReference type="PRINTS" id="PR00705">
    <property type="entry name" value="PAPAIN"/>
</dbReference>
<feature type="region of interest" description="Disordered" evidence="4">
    <location>
        <begin position="233"/>
        <end position="259"/>
    </location>
</feature>
<dbReference type="GO" id="GO:0006508">
    <property type="term" value="P:proteolysis"/>
    <property type="evidence" value="ECO:0007669"/>
    <property type="project" value="InterPro"/>
</dbReference>
<evidence type="ECO:0000256" key="4">
    <source>
        <dbReference type="SAM" id="MobiDB-lite"/>
    </source>
</evidence>
<organism evidence="6 7">
    <name type="scientific">Toxoplasma gondii</name>
    <dbReference type="NCBI Taxonomy" id="5811"/>
    <lineage>
        <taxon>Eukaryota</taxon>
        <taxon>Sar</taxon>
        <taxon>Alveolata</taxon>
        <taxon>Apicomplexa</taxon>
        <taxon>Conoidasida</taxon>
        <taxon>Coccidia</taxon>
        <taxon>Eucoccidiorida</taxon>
        <taxon>Eimeriorina</taxon>
        <taxon>Sarcocystidae</taxon>
        <taxon>Toxoplasma</taxon>
    </lineage>
</organism>
<dbReference type="Pfam" id="PF00112">
    <property type="entry name" value="Peptidase_C1"/>
    <property type="match status" value="1"/>
</dbReference>
<reference evidence="6 7" key="1">
    <citation type="submission" date="2020-03" db="EMBL/GenBank/DDBJ databases">
        <title>Genome sequence of Toxoplasma gondii RH-88 strain.</title>
        <authorList>
            <person name="Lorenzi H.A."/>
            <person name="Venepally P."/>
            <person name="Rozenberg A."/>
            <person name="Sibley D."/>
        </authorList>
    </citation>
    <scope>NUCLEOTIDE SEQUENCE [LARGE SCALE GENOMIC DNA]</scope>
    <source>
        <strain evidence="6 7">RH-88</strain>
    </source>
</reference>
<name>A0A7J6JWF7_TOXGO</name>
<proteinExistence type="inferred from homology"/>
<dbReference type="GO" id="GO:0008234">
    <property type="term" value="F:cysteine-type peptidase activity"/>
    <property type="evidence" value="ECO:0007669"/>
    <property type="project" value="InterPro"/>
</dbReference>
<dbReference type="InterPro" id="IPR025660">
    <property type="entry name" value="Pept_his_AS"/>
</dbReference>
<evidence type="ECO:0000313" key="6">
    <source>
        <dbReference type="EMBL" id="KAF4638732.1"/>
    </source>
</evidence>
<evidence type="ECO:0000256" key="3">
    <source>
        <dbReference type="ARBA" id="ARBA00023180"/>
    </source>
</evidence>
<evidence type="ECO:0000256" key="1">
    <source>
        <dbReference type="ARBA" id="ARBA00008455"/>
    </source>
</evidence>
<dbReference type="PROSITE" id="PS00139">
    <property type="entry name" value="THIOL_PROTEASE_CYS"/>
    <property type="match status" value="1"/>
</dbReference>
<gene>
    <name evidence="6" type="ORF">TGRH88_063410</name>
</gene>
<feature type="region of interest" description="Disordered" evidence="4">
    <location>
        <begin position="690"/>
        <end position="714"/>
    </location>
</feature>
<keyword evidence="3" id="KW-0325">Glycoprotein</keyword>
<dbReference type="InterPro" id="IPR038765">
    <property type="entry name" value="Papain-like_cys_pep_sf"/>
</dbReference>
<feature type="domain" description="Peptidase C1A papain C-terminal" evidence="5">
    <location>
        <begin position="419"/>
        <end position="678"/>
    </location>
</feature>
<dbReference type="VEuPathDB" id="ToxoDB:TGME49_249670"/>
<dbReference type="SUPFAM" id="SSF54001">
    <property type="entry name" value="Cysteine proteinases"/>
    <property type="match status" value="1"/>
</dbReference>
<protein>
    <submittedName>
        <fullName evidence="6">Cathepsin B</fullName>
    </submittedName>
</protein>
<dbReference type="InterPro" id="IPR000668">
    <property type="entry name" value="Peptidase_C1A_C"/>
</dbReference>
<dbReference type="PROSITE" id="PS00639">
    <property type="entry name" value="THIOL_PROTEASE_HIS"/>
    <property type="match status" value="1"/>
</dbReference>
<dbReference type="EMBL" id="JAAUHK010000197">
    <property type="protein sequence ID" value="KAF4638732.1"/>
    <property type="molecule type" value="Genomic_DNA"/>
</dbReference>
<dbReference type="Proteomes" id="UP000557509">
    <property type="component" value="Unassembled WGS sequence"/>
</dbReference>